<dbReference type="CDD" id="cd00229">
    <property type="entry name" value="SGNH_hydrolase"/>
    <property type="match status" value="1"/>
</dbReference>
<organism evidence="2 3">
    <name type="scientific">Saxibacter everestensis</name>
    <dbReference type="NCBI Taxonomy" id="2909229"/>
    <lineage>
        <taxon>Bacteria</taxon>
        <taxon>Bacillati</taxon>
        <taxon>Actinomycetota</taxon>
        <taxon>Actinomycetes</taxon>
        <taxon>Micrococcales</taxon>
        <taxon>Brevibacteriaceae</taxon>
        <taxon>Saxibacter</taxon>
    </lineage>
</organism>
<keyword evidence="3" id="KW-1185">Reference proteome</keyword>
<protein>
    <submittedName>
        <fullName evidence="2">SGNH/GDSL hydrolase family protein</fullName>
        <ecNumber evidence="2">3.1.-.-</ecNumber>
    </submittedName>
</protein>
<name>A0ABY8QV17_9MICO</name>
<dbReference type="EC" id="3.1.-.-" evidence="2"/>
<dbReference type="InterPro" id="IPR036514">
    <property type="entry name" value="SGNH_hydro_sf"/>
</dbReference>
<dbReference type="EMBL" id="CP090958">
    <property type="protein sequence ID" value="WGW12194.1"/>
    <property type="molecule type" value="Genomic_DNA"/>
</dbReference>
<dbReference type="InterPro" id="IPR013830">
    <property type="entry name" value="SGNH_hydro"/>
</dbReference>
<keyword evidence="2" id="KW-0378">Hydrolase</keyword>
<proteinExistence type="predicted"/>
<feature type="domain" description="SGNH hydrolase-type esterase" evidence="1">
    <location>
        <begin position="76"/>
        <end position="256"/>
    </location>
</feature>
<dbReference type="Gene3D" id="3.40.50.1110">
    <property type="entry name" value="SGNH hydrolase"/>
    <property type="match status" value="1"/>
</dbReference>
<gene>
    <name evidence="2" type="ORF">LWF01_00060</name>
</gene>
<dbReference type="GO" id="GO:0016787">
    <property type="term" value="F:hydrolase activity"/>
    <property type="evidence" value="ECO:0007669"/>
    <property type="project" value="UniProtKB-KW"/>
</dbReference>
<dbReference type="RefSeq" id="WP_349638993.1">
    <property type="nucleotide sequence ID" value="NZ_CP090958.1"/>
</dbReference>
<dbReference type="Proteomes" id="UP001209083">
    <property type="component" value="Chromosome"/>
</dbReference>
<dbReference type="Pfam" id="PF13472">
    <property type="entry name" value="Lipase_GDSL_2"/>
    <property type="match status" value="1"/>
</dbReference>
<evidence type="ECO:0000313" key="2">
    <source>
        <dbReference type="EMBL" id="WGW12194.1"/>
    </source>
</evidence>
<reference evidence="2 3" key="1">
    <citation type="submission" date="2023-05" db="EMBL/GenBank/DDBJ databases">
        <title>Lithophilousrod everest ZFBP1038 complete genpme.</title>
        <authorList>
            <person name="Tian M."/>
        </authorList>
    </citation>
    <scope>NUCLEOTIDE SEQUENCE [LARGE SCALE GENOMIC DNA]</scope>
    <source>
        <strain evidence="2 3">ZFBP1038</strain>
    </source>
</reference>
<evidence type="ECO:0000313" key="3">
    <source>
        <dbReference type="Proteomes" id="UP001209083"/>
    </source>
</evidence>
<evidence type="ECO:0000259" key="1">
    <source>
        <dbReference type="Pfam" id="PF13472"/>
    </source>
</evidence>
<accession>A0ABY8QV17</accession>
<dbReference type="SUPFAM" id="SSF52266">
    <property type="entry name" value="SGNH hydrolase"/>
    <property type="match status" value="1"/>
</dbReference>
<sequence length="270" mass="28858">MGNTAPAPRTSKVLLGVFSLLMVLGLIAAVFVTRGEASAQAGAGSVETGSMTPIKSTPESVRSVVNSADDITICVLGDSTGDEYGEWVDLWAKSLAASATVKLRMWDGDKVRYRPGARVYGNADRVITIWNGSKGGSSADYPLQRLATIQPAQPDLVVFNYGHNFSPNGVIADEQTLSRALDKYWDADLLTLRISQNPGYGNWKVISTAASQDVLAWSQAHGAAVVNVNKAFRKAPGTVRSLLMDDVHPNARGNRVFADAVIGFFDEPSV</sequence>